<dbReference type="EMBL" id="JARO02006166">
    <property type="protein sequence ID" value="KPP65641.1"/>
    <property type="molecule type" value="Genomic_DNA"/>
</dbReference>
<evidence type="ECO:0000313" key="1">
    <source>
        <dbReference type="EMBL" id="KPP65641.1"/>
    </source>
</evidence>
<sequence length="107" mass="11731">MTSVRGRWWTESSSREPHAPVRAEVVFLCDVIKLLAPLQKEREVCVGGMCVMENRAVAAEVKPRKSLGDERKTCLVNLSVNHNSANIAAAFSTTGRSRDFDTSLLGA</sequence>
<name>A0A0N8JY61_SCLFO</name>
<gene>
    <name evidence="1" type="ORF">Z043_115929</name>
</gene>
<evidence type="ECO:0000313" key="2">
    <source>
        <dbReference type="Proteomes" id="UP000034805"/>
    </source>
</evidence>
<organism evidence="1 2">
    <name type="scientific">Scleropages formosus</name>
    <name type="common">Asian bonytongue</name>
    <name type="synonym">Osteoglossum formosum</name>
    <dbReference type="NCBI Taxonomy" id="113540"/>
    <lineage>
        <taxon>Eukaryota</taxon>
        <taxon>Metazoa</taxon>
        <taxon>Chordata</taxon>
        <taxon>Craniata</taxon>
        <taxon>Vertebrata</taxon>
        <taxon>Euteleostomi</taxon>
        <taxon>Actinopterygii</taxon>
        <taxon>Neopterygii</taxon>
        <taxon>Teleostei</taxon>
        <taxon>Osteoglossocephala</taxon>
        <taxon>Osteoglossomorpha</taxon>
        <taxon>Osteoglossiformes</taxon>
        <taxon>Osteoglossidae</taxon>
        <taxon>Scleropages</taxon>
    </lineage>
</organism>
<dbReference type="AlphaFoldDB" id="A0A0N8JY61"/>
<accession>A0A0N8JY61</accession>
<dbReference type="Proteomes" id="UP000034805">
    <property type="component" value="Unassembled WGS sequence"/>
</dbReference>
<comment type="caution">
    <text evidence="1">The sequence shown here is derived from an EMBL/GenBank/DDBJ whole genome shotgun (WGS) entry which is preliminary data.</text>
</comment>
<reference evidence="1 2" key="1">
    <citation type="submission" date="2015-08" db="EMBL/GenBank/DDBJ databases">
        <title>The genome of the Asian arowana (Scleropages formosus).</title>
        <authorList>
            <person name="Tan M.H."/>
            <person name="Gan H.M."/>
            <person name="Croft L.J."/>
            <person name="Austin C.M."/>
        </authorList>
    </citation>
    <scope>NUCLEOTIDE SEQUENCE [LARGE SCALE GENOMIC DNA]</scope>
    <source>
        <strain evidence="1">Aro1</strain>
    </source>
</reference>
<proteinExistence type="predicted"/>
<protein>
    <submittedName>
        <fullName evidence="1">Uncharacterized protein</fullName>
    </submittedName>
</protein>